<sequence length="50" mass="5898">MECTCSFYCPPQGVARGYCYSDYNGWGRPPRYCCVPSYMDFDAPDIDFYW</sequence>
<name>A0A9D4GYJ5_DREPO</name>
<dbReference type="Proteomes" id="UP000828390">
    <property type="component" value="Unassembled WGS sequence"/>
</dbReference>
<evidence type="ECO:0000313" key="1">
    <source>
        <dbReference type="EMBL" id="KAH3824173.1"/>
    </source>
</evidence>
<organism evidence="1 2">
    <name type="scientific">Dreissena polymorpha</name>
    <name type="common">Zebra mussel</name>
    <name type="synonym">Mytilus polymorpha</name>
    <dbReference type="NCBI Taxonomy" id="45954"/>
    <lineage>
        <taxon>Eukaryota</taxon>
        <taxon>Metazoa</taxon>
        <taxon>Spiralia</taxon>
        <taxon>Lophotrochozoa</taxon>
        <taxon>Mollusca</taxon>
        <taxon>Bivalvia</taxon>
        <taxon>Autobranchia</taxon>
        <taxon>Heteroconchia</taxon>
        <taxon>Euheterodonta</taxon>
        <taxon>Imparidentia</taxon>
        <taxon>Neoheterodontei</taxon>
        <taxon>Myida</taxon>
        <taxon>Dreissenoidea</taxon>
        <taxon>Dreissenidae</taxon>
        <taxon>Dreissena</taxon>
    </lineage>
</organism>
<dbReference type="EMBL" id="JAIWYP010000005">
    <property type="protein sequence ID" value="KAH3824173.1"/>
    <property type="molecule type" value="Genomic_DNA"/>
</dbReference>
<proteinExistence type="predicted"/>
<protein>
    <submittedName>
        <fullName evidence="1">Uncharacterized protein</fullName>
    </submittedName>
</protein>
<keyword evidence="2" id="KW-1185">Reference proteome</keyword>
<gene>
    <name evidence="1" type="ORF">DPMN_126003</name>
</gene>
<reference evidence="1" key="1">
    <citation type="journal article" date="2019" name="bioRxiv">
        <title>The Genome of the Zebra Mussel, Dreissena polymorpha: A Resource for Invasive Species Research.</title>
        <authorList>
            <person name="McCartney M.A."/>
            <person name="Auch B."/>
            <person name="Kono T."/>
            <person name="Mallez S."/>
            <person name="Zhang Y."/>
            <person name="Obille A."/>
            <person name="Becker A."/>
            <person name="Abrahante J.E."/>
            <person name="Garbe J."/>
            <person name="Badalamenti J.P."/>
            <person name="Herman A."/>
            <person name="Mangelson H."/>
            <person name="Liachko I."/>
            <person name="Sullivan S."/>
            <person name="Sone E.D."/>
            <person name="Koren S."/>
            <person name="Silverstein K.A.T."/>
            <person name="Beckman K.B."/>
            <person name="Gohl D.M."/>
        </authorList>
    </citation>
    <scope>NUCLEOTIDE SEQUENCE</scope>
    <source>
        <strain evidence="1">Duluth1</strain>
        <tissue evidence="1">Whole animal</tissue>
    </source>
</reference>
<accession>A0A9D4GYJ5</accession>
<reference evidence="1" key="2">
    <citation type="submission" date="2020-11" db="EMBL/GenBank/DDBJ databases">
        <authorList>
            <person name="McCartney M.A."/>
            <person name="Auch B."/>
            <person name="Kono T."/>
            <person name="Mallez S."/>
            <person name="Becker A."/>
            <person name="Gohl D.M."/>
            <person name="Silverstein K.A.T."/>
            <person name="Koren S."/>
            <person name="Bechman K.B."/>
            <person name="Herman A."/>
            <person name="Abrahante J.E."/>
            <person name="Garbe J."/>
        </authorList>
    </citation>
    <scope>NUCLEOTIDE SEQUENCE</scope>
    <source>
        <strain evidence="1">Duluth1</strain>
        <tissue evidence="1">Whole animal</tissue>
    </source>
</reference>
<evidence type="ECO:0000313" key="2">
    <source>
        <dbReference type="Proteomes" id="UP000828390"/>
    </source>
</evidence>
<dbReference type="AlphaFoldDB" id="A0A9D4GYJ5"/>
<comment type="caution">
    <text evidence="1">The sequence shown here is derived from an EMBL/GenBank/DDBJ whole genome shotgun (WGS) entry which is preliminary data.</text>
</comment>